<keyword evidence="1" id="KW-0472">Membrane</keyword>
<feature type="transmembrane region" description="Helical" evidence="1">
    <location>
        <begin position="73"/>
        <end position="94"/>
    </location>
</feature>
<name>D5U0H9_THEAM</name>
<keyword evidence="1" id="KW-0812">Transmembrane</keyword>
<feature type="transmembrane region" description="Helical" evidence="1">
    <location>
        <begin position="100"/>
        <end position="124"/>
    </location>
</feature>
<accession>D5U0H9</accession>
<evidence type="ECO:0008006" key="4">
    <source>
        <dbReference type="Google" id="ProtNLM"/>
    </source>
</evidence>
<keyword evidence="1" id="KW-1133">Transmembrane helix</keyword>
<dbReference type="HOGENOM" id="CLU_1159099_0_0_2"/>
<reference key="3">
    <citation type="submission" date="2010-02" db="EMBL/GenBank/DDBJ databases">
        <title>Complete genome sequence of Thermosphaera aggregans type strain (M11TL).</title>
        <authorList>
            <consortium name="US DOE Joint Genome Institute (JGI-PGF)"/>
            <person name="Spring S."/>
            <person name="Lapidus A."/>
            <person name="Munk C."/>
            <person name="Schroeder M."/>
            <person name="Glavina Del Rio T."/>
            <person name="Tice H."/>
            <person name="Copeland A."/>
            <person name="Cheng J.-F."/>
            <person name="Lucas S."/>
            <person name="Chen F."/>
            <person name="Nolan M."/>
            <person name="Bruce D."/>
            <person name="Goodwin L."/>
            <person name="Pitluck S."/>
            <person name="Ivanova N."/>
            <person name="Mavromatis K."/>
            <person name="Ovchinnikova G."/>
            <person name="Pati A."/>
            <person name="Chen A."/>
            <person name="Palaniappan K."/>
            <person name="Land M."/>
            <person name="Hauser L."/>
            <person name="Chang Y.-J."/>
            <person name="Jeffries C.C."/>
            <person name="Brettin T."/>
            <person name="Detter J.C."/>
            <person name="Tapia R."/>
            <person name="Han C."/>
            <person name="Chain P."/>
            <person name="Heimerl T."/>
            <person name="Weik F."/>
            <person name="Goker M."/>
            <person name="Rachel R."/>
            <person name="Bristow J."/>
            <person name="Eisen J.A."/>
            <person name="Markowitz V."/>
            <person name="Hugenholtz P."/>
            <person name="Kyrpides N.C."/>
            <person name="Klenk H.-P."/>
        </authorList>
    </citation>
    <scope>NUCLEOTIDE SEQUENCE</scope>
    <source>
        <strain>DSM 11486</strain>
    </source>
</reference>
<dbReference type="EMBL" id="CP001939">
    <property type="protein sequence ID" value="ADG90629.1"/>
    <property type="molecule type" value="Genomic_DNA"/>
</dbReference>
<dbReference type="RefSeq" id="WP_013129222.1">
    <property type="nucleotide sequence ID" value="NC_014160.1"/>
</dbReference>
<evidence type="ECO:0000313" key="3">
    <source>
        <dbReference type="Proteomes" id="UP000002376"/>
    </source>
</evidence>
<proteinExistence type="predicted"/>
<sequence length="232" mass="26531">MSIIGALVSIVYNVFFMRGEEGFRRVESFSKLIFILCTLTLMFRRPDRVIITGFITLLLGLYYPGMEWALSTLVLTSILGAYMGLSTLLSNFLGWSSLSIFQVFMVVVRTISFSTTIIFIVAILSPRALSNILRKIGLKKLVVHIPILIWRLIPYGMKWFTESLMIGYLKNERVTTRIPVVAAGVIEVGQYLEEYSYYRLNSEMKKPILLVKEEYTSDIILIVVSFLMLLLL</sequence>
<evidence type="ECO:0000256" key="1">
    <source>
        <dbReference type="SAM" id="Phobius"/>
    </source>
</evidence>
<keyword evidence="3" id="KW-1185">Reference proteome</keyword>
<reference evidence="2 3" key="1">
    <citation type="journal article" date="2010" name="Stand. Genomic Sci.">
        <title>Complete genome sequence of Thermosphaera aggregans type strain (M11TL).</title>
        <authorList>
            <person name="Spring S."/>
            <person name="Rachel R."/>
            <person name="Lapidus A."/>
            <person name="Davenport K."/>
            <person name="Tice H."/>
            <person name="Copeland A."/>
            <person name="Cheng J.F."/>
            <person name="Lucas S."/>
            <person name="Chen F."/>
            <person name="Nolan M."/>
            <person name="Bruce D."/>
            <person name="Goodwin L."/>
            <person name="Pitluck S."/>
            <person name="Ivanova N."/>
            <person name="Mavromatis K."/>
            <person name="Ovchinnikova G."/>
            <person name="Pati A."/>
            <person name="Chen A."/>
            <person name="Palaniappan K."/>
            <person name="Land M."/>
            <person name="Hauser L."/>
            <person name="Chang Y.J."/>
            <person name="Jeffries C.C."/>
            <person name="Brettin T."/>
            <person name="Detter J.C."/>
            <person name="Tapia R."/>
            <person name="Han C."/>
            <person name="Heimerl T."/>
            <person name="Weikl F."/>
            <person name="Brambilla E."/>
            <person name="Goker M."/>
            <person name="Bristow J."/>
            <person name="Eisen J.A."/>
            <person name="Markowitz V."/>
            <person name="Hugenholtz P."/>
            <person name="Kyrpides N.C."/>
            <person name="Klenk H.P."/>
        </authorList>
    </citation>
    <scope>NUCLEOTIDE SEQUENCE [LARGE SCALE GENOMIC DNA]</scope>
    <source>
        <strain evidence="3">DSM 11486 / M11TL</strain>
    </source>
</reference>
<feature type="transmembrane region" description="Helical" evidence="1">
    <location>
        <begin position="49"/>
        <end position="66"/>
    </location>
</feature>
<dbReference type="AlphaFoldDB" id="D5U0H9"/>
<dbReference type="Proteomes" id="UP000002376">
    <property type="component" value="Chromosome"/>
</dbReference>
<protein>
    <recommendedName>
        <fullName evidence="4">Cobalt transport protein</fullName>
    </recommendedName>
</protein>
<dbReference type="OrthoDB" id="19276at2157"/>
<dbReference type="eggNOG" id="arCOG08849">
    <property type="taxonomic scope" value="Archaea"/>
</dbReference>
<organism evidence="2 3">
    <name type="scientific">Thermosphaera aggregans (strain DSM 11486 / M11TL)</name>
    <dbReference type="NCBI Taxonomy" id="633148"/>
    <lineage>
        <taxon>Archaea</taxon>
        <taxon>Thermoproteota</taxon>
        <taxon>Thermoprotei</taxon>
        <taxon>Desulfurococcales</taxon>
        <taxon>Desulfurococcaceae</taxon>
        <taxon>Thermosphaera</taxon>
    </lineage>
</organism>
<dbReference type="GeneID" id="9165367"/>
<dbReference type="KEGG" id="tag:Tagg_0354"/>
<reference evidence="3" key="2">
    <citation type="journal article" date="2010" name="Stand. Genomic Sci.">
        <title>Complete genome sequence of Thermosphaera aggregans type strain (M11TLT).</title>
        <authorList>
            <person name="Spring S."/>
            <person name="Rachel R."/>
            <person name="Lapidus A."/>
            <person name="Davenport K."/>
            <person name="Tice H."/>
            <person name="Copeland A."/>
            <person name="Cheng J.-F."/>
            <person name="Lucas S."/>
            <person name="Chen F."/>
            <person name="Nolan M."/>
            <person name="Bruce D."/>
            <person name="Goodwin L."/>
            <person name="Pitluck S."/>
            <person name="Ivanova N."/>
            <person name="Mavromatis K."/>
            <person name="Ovchinnikova G."/>
            <person name="Pati A."/>
            <person name="Chen A."/>
            <person name="Palaniappan K."/>
            <person name="Land M."/>
            <person name="Hauser L."/>
            <person name="Chang Y.-J."/>
            <person name="Jeffries C.C."/>
            <person name="Brettin T."/>
            <person name="Detter J.C."/>
            <person name="Tapia R."/>
            <person name="Han C."/>
            <person name="Heimerl T."/>
            <person name="Weikl F."/>
            <person name="Brambilla E."/>
            <person name="Goker M."/>
            <person name="Bristow J."/>
            <person name="Eisen J.A."/>
            <person name="Markowitz V."/>
            <person name="Hugenholtz P."/>
            <person name="Kyrpides N.C."/>
            <person name="Klenk H.-P."/>
        </authorList>
    </citation>
    <scope>NUCLEOTIDE SEQUENCE [LARGE SCALE GENOMIC DNA]</scope>
    <source>
        <strain evidence="3">DSM 11486 / M11TL</strain>
    </source>
</reference>
<dbReference type="STRING" id="633148.Tagg_0354"/>
<evidence type="ECO:0000313" key="2">
    <source>
        <dbReference type="EMBL" id="ADG90629.1"/>
    </source>
</evidence>
<gene>
    <name evidence="2" type="ordered locus">Tagg_0354</name>
</gene>